<sequence>MSYIIDTHVLLWTIFSPKKISKTAKTILVKPEPIKFVSIVSFWEISLKFSLKKMDLKGIQPEDIPDLAKKSRFEILNLNFDVASSYHKLPYSKHKDPFDRMLAWQAIREGCILLTSDKEFLNYKEHGLRVVW</sequence>
<dbReference type="PANTHER" id="PTHR36173">
    <property type="entry name" value="RIBONUCLEASE VAPC16-RELATED"/>
    <property type="match status" value="1"/>
</dbReference>
<dbReference type="InterPro" id="IPR041705">
    <property type="entry name" value="PIN_Sll0205"/>
</dbReference>
<dbReference type="InterPro" id="IPR029060">
    <property type="entry name" value="PIN-like_dom_sf"/>
</dbReference>
<feature type="domain" description="PIN" evidence="1">
    <location>
        <begin position="3"/>
        <end position="124"/>
    </location>
</feature>
<dbReference type="Gene3D" id="3.40.50.1010">
    <property type="entry name" value="5'-nuclease"/>
    <property type="match status" value="1"/>
</dbReference>
<name>A0A1F5GUG9_9BACT</name>
<dbReference type="SUPFAM" id="SSF88723">
    <property type="entry name" value="PIN domain-like"/>
    <property type="match status" value="1"/>
</dbReference>
<dbReference type="InterPro" id="IPR052919">
    <property type="entry name" value="TA_system_RNase"/>
</dbReference>
<proteinExistence type="predicted"/>
<dbReference type="Proteomes" id="UP000178336">
    <property type="component" value="Unassembled WGS sequence"/>
</dbReference>
<dbReference type="Pfam" id="PF01850">
    <property type="entry name" value="PIN"/>
    <property type="match status" value="1"/>
</dbReference>
<gene>
    <name evidence="2" type="ORF">A3A48_02405</name>
</gene>
<dbReference type="InterPro" id="IPR002716">
    <property type="entry name" value="PIN_dom"/>
</dbReference>
<dbReference type="STRING" id="1797724.A3A48_02405"/>
<reference evidence="2 3" key="1">
    <citation type="journal article" date="2016" name="Nat. Commun.">
        <title>Thousands of microbial genomes shed light on interconnected biogeochemical processes in an aquifer system.</title>
        <authorList>
            <person name="Anantharaman K."/>
            <person name="Brown C.T."/>
            <person name="Hug L.A."/>
            <person name="Sharon I."/>
            <person name="Castelle C.J."/>
            <person name="Probst A.J."/>
            <person name="Thomas B.C."/>
            <person name="Singh A."/>
            <person name="Wilkins M.J."/>
            <person name="Karaoz U."/>
            <person name="Brodie E.L."/>
            <person name="Williams K.H."/>
            <person name="Hubbard S.S."/>
            <person name="Banfield J.F."/>
        </authorList>
    </citation>
    <scope>NUCLEOTIDE SEQUENCE [LARGE SCALE GENOMIC DNA]</scope>
</reference>
<dbReference type="EMBL" id="MFBN01000019">
    <property type="protein sequence ID" value="OGD95437.1"/>
    <property type="molecule type" value="Genomic_DNA"/>
</dbReference>
<evidence type="ECO:0000313" key="2">
    <source>
        <dbReference type="EMBL" id="OGD95437.1"/>
    </source>
</evidence>
<evidence type="ECO:0000259" key="1">
    <source>
        <dbReference type="Pfam" id="PF01850"/>
    </source>
</evidence>
<dbReference type="PANTHER" id="PTHR36173:SF2">
    <property type="entry name" value="RIBONUCLEASE VAPC16"/>
    <property type="match status" value="1"/>
</dbReference>
<organism evidence="2 3">
    <name type="scientific">Candidatus Curtissbacteria bacterium RIFCSPLOWO2_01_FULL_37_9</name>
    <dbReference type="NCBI Taxonomy" id="1797724"/>
    <lineage>
        <taxon>Bacteria</taxon>
        <taxon>Candidatus Curtissiibacteriota</taxon>
    </lineage>
</organism>
<dbReference type="AlphaFoldDB" id="A0A1F5GUG9"/>
<protein>
    <recommendedName>
        <fullName evidence="1">PIN domain-containing protein</fullName>
    </recommendedName>
</protein>
<comment type="caution">
    <text evidence="2">The sequence shown here is derived from an EMBL/GenBank/DDBJ whole genome shotgun (WGS) entry which is preliminary data.</text>
</comment>
<accession>A0A1F5GUG9</accession>
<dbReference type="CDD" id="cd09872">
    <property type="entry name" value="PIN_Sll0205-like"/>
    <property type="match status" value="1"/>
</dbReference>
<evidence type="ECO:0000313" key="3">
    <source>
        <dbReference type="Proteomes" id="UP000178336"/>
    </source>
</evidence>